<accession>A0A385Q001</accession>
<dbReference type="SUPFAM" id="SSF81606">
    <property type="entry name" value="PP2C-like"/>
    <property type="match status" value="1"/>
</dbReference>
<dbReference type="PANTHER" id="PTHR47992">
    <property type="entry name" value="PROTEIN PHOSPHATASE"/>
    <property type="match status" value="1"/>
</dbReference>
<evidence type="ECO:0000313" key="2">
    <source>
        <dbReference type="EMBL" id="AYA99592.1"/>
    </source>
</evidence>
<reference evidence="2 3" key="1">
    <citation type="submission" date="2018-09" db="EMBL/GenBank/DDBJ databases">
        <title>Genome sequencing of Lachnoanaerobaculum umeaense DSM 23576.</title>
        <authorList>
            <person name="Kook J.-K."/>
            <person name="Park S.-N."/>
            <person name="Lim Y.K."/>
        </authorList>
    </citation>
    <scope>NUCLEOTIDE SEQUENCE [LARGE SCALE GENOMIC DNA]</scope>
    <source>
        <strain evidence="3">DSM 23576 \ CCUG 58757</strain>
    </source>
</reference>
<dbReference type="InterPro" id="IPR001932">
    <property type="entry name" value="PPM-type_phosphatase-like_dom"/>
</dbReference>
<dbReference type="Proteomes" id="UP000265562">
    <property type="component" value="Chromosome"/>
</dbReference>
<protein>
    <submittedName>
        <fullName evidence="2">Serine/threonine-protein phosphatase</fullName>
    </submittedName>
</protein>
<dbReference type="EMBL" id="CP032364">
    <property type="protein sequence ID" value="AYA99592.1"/>
    <property type="molecule type" value="Genomic_DNA"/>
</dbReference>
<dbReference type="GO" id="GO:0004722">
    <property type="term" value="F:protein serine/threonine phosphatase activity"/>
    <property type="evidence" value="ECO:0007669"/>
    <property type="project" value="InterPro"/>
</dbReference>
<name>A0A385Q001_9FIRM</name>
<dbReference type="AlphaFoldDB" id="A0A385Q001"/>
<proteinExistence type="predicted"/>
<dbReference type="KEGG" id="lua:D4A81_06370"/>
<dbReference type="InterPro" id="IPR015655">
    <property type="entry name" value="PP2C"/>
</dbReference>
<dbReference type="OrthoDB" id="9801841at2"/>
<sequence length="273" mass="30875">MREVLKVNYVRKENAENRSVEVGLTAIIGDREYQQDYLYFSQDATVTLAAVCDGMGGLEGGEKASYTAANILGSAFENRTGNVDFFGFLKENAYKMNESVKNLLGTDGRPMHAGSTVVTVIINDGFLYPMSIGDSHIYIYRNDRLVQINKEHNYYEQLMSQLRAGEITQDFVEREKATTRVDALTSFIGIQNLYLIDIPANPIKLEKDDTIILCSDGLYKNLSDEQIRLIVEDNHINMQMTSDRLIERSRALKKESKQDNTSVLVLKYKGNNI</sequence>
<dbReference type="SMART" id="SM00332">
    <property type="entry name" value="PP2Cc"/>
    <property type="match status" value="1"/>
</dbReference>
<dbReference type="PROSITE" id="PS51746">
    <property type="entry name" value="PPM_2"/>
    <property type="match status" value="1"/>
</dbReference>
<dbReference type="CDD" id="cd00143">
    <property type="entry name" value="PP2Cc"/>
    <property type="match status" value="1"/>
</dbReference>
<evidence type="ECO:0000313" key="3">
    <source>
        <dbReference type="Proteomes" id="UP000265562"/>
    </source>
</evidence>
<feature type="domain" description="PPM-type phosphatase" evidence="1">
    <location>
        <begin position="21"/>
        <end position="268"/>
    </location>
</feature>
<keyword evidence="3" id="KW-1185">Reference proteome</keyword>
<gene>
    <name evidence="2" type="ORF">D4A81_06370</name>
</gene>
<dbReference type="InterPro" id="IPR036457">
    <property type="entry name" value="PPM-type-like_dom_sf"/>
</dbReference>
<organism evidence="2 3">
    <name type="scientific">Lachnoanaerobaculum umeaense</name>
    <dbReference type="NCBI Taxonomy" id="617123"/>
    <lineage>
        <taxon>Bacteria</taxon>
        <taxon>Bacillati</taxon>
        <taxon>Bacillota</taxon>
        <taxon>Clostridia</taxon>
        <taxon>Lachnospirales</taxon>
        <taxon>Lachnospiraceae</taxon>
        <taxon>Lachnoanaerobaculum</taxon>
    </lineage>
</organism>
<evidence type="ECO:0000259" key="1">
    <source>
        <dbReference type="PROSITE" id="PS51746"/>
    </source>
</evidence>
<dbReference type="SMART" id="SM00331">
    <property type="entry name" value="PP2C_SIG"/>
    <property type="match status" value="1"/>
</dbReference>
<dbReference type="Pfam" id="PF13672">
    <property type="entry name" value="PP2C_2"/>
    <property type="match status" value="1"/>
</dbReference>
<dbReference type="Gene3D" id="3.60.40.10">
    <property type="entry name" value="PPM-type phosphatase domain"/>
    <property type="match status" value="1"/>
</dbReference>